<dbReference type="RefSeq" id="WP_028482770.1">
    <property type="nucleotide sequence ID" value="NZ_LVVZ01000022.1"/>
</dbReference>
<dbReference type="InterPro" id="IPR049625">
    <property type="entry name" value="Glyco_transf_61_cat"/>
</dbReference>
<evidence type="ECO:0000256" key="2">
    <source>
        <dbReference type="ARBA" id="ARBA00022676"/>
    </source>
</evidence>
<evidence type="ECO:0000256" key="4">
    <source>
        <dbReference type="ARBA" id="ARBA00022729"/>
    </source>
</evidence>
<evidence type="ECO:0000256" key="7">
    <source>
        <dbReference type="ARBA" id="ARBA00040944"/>
    </source>
</evidence>
<protein>
    <recommendedName>
        <fullName evidence="7">EGF domain-specific O-linked N-acetylglucosamine transferase</fullName>
        <ecNumber evidence="1">2.4.1.255</ecNumber>
    </recommendedName>
    <alternativeName>
        <fullName evidence="8">Extracellular O-linked N-acetylglucosamine transferase</fullName>
    </alternativeName>
</protein>
<reference evidence="12 13" key="1">
    <citation type="submission" date="2016-03" db="EMBL/GenBank/DDBJ databases">
        <title>Genome sequence of Nesiotobacter sp. nov., a moderately halophilic alphaproteobacterium isolated from the Yellow Sea, China.</title>
        <authorList>
            <person name="Zhang G."/>
            <person name="Zhang R."/>
        </authorList>
    </citation>
    <scope>NUCLEOTIDE SEQUENCE [LARGE SCALE GENOMIC DNA]</scope>
    <source>
        <strain evidence="12 13">WB1-6</strain>
    </source>
</reference>
<accession>A0A1U7JE04</accession>
<dbReference type="STRING" id="197461.A3843_14625"/>
<dbReference type="Proteomes" id="UP000185783">
    <property type="component" value="Unassembled WGS sequence"/>
</dbReference>
<dbReference type="PANTHER" id="PTHR20961">
    <property type="entry name" value="GLYCOSYLTRANSFERASE"/>
    <property type="match status" value="1"/>
</dbReference>
<comment type="catalytic activity">
    <reaction evidence="10">
        <text>L-threonyl-[protein] + UDP-N-acetyl-alpha-D-glucosamine = 3-O-(N-acetyl-beta-D-glucosaminyl)-L-threonyl-[protein] + UDP + H(+)</text>
        <dbReference type="Rhea" id="RHEA:48908"/>
        <dbReference type="Rhea" id="RHEA-COMP:11060"/>
        <dbReference type="Rhea" id="RHEA-COMP:12252"/>
        <dbReference type="ChEBI" id="CHEBI:15378"/>
        <dbReference type="ChEBI" id="CHEBI:30013"/>
        <dbReference type="ChEBI" id="CHEBI:57705"/>
        <dbReference type="ChEBI" id="CHEBI:58223"/>
        <dbReference type="ChEBI" id="CHEBI:90840"/>
        <dbReference type="EC" id="2.4.1.255"/>
    </reaction>
</comment>
<keyword evidence="13" id="KW-1185">Reference proteome</keyword>
<feature type="domain" description="Glycosyltransferase 61 catalytic" evidence="11">
    <location>
        <begin position="160"/>
        <end position="326"/>
    </location>
</feature>
<keyword evidence="4" id="KW-0732">Signal</keyword>
<dbReference type="EC" id="2.4.1.255" evidence="1"/>
<dbReference type="Pfam" id="PF04577">
    <property type="entry name" value="Glyco_transf_61"/>
    <property type="match status" value="1"/>
</dbReference>
<evidence type="ECO:0000256" key="9">
    <source>
        <dbReference type="ARBA" id="ARBA00048317"/>
    </source>
</evidence>
<dbReference type="AlphaFoldDB" id="A0A1U7JE04"/>
<organism evidence="12 13">
    <name type="scientific">Pseudovibrio exalbescens</name>
    <dbReference type="NCBI Taxonomy" id="197461"/>
    <lineage>
        <taxon>Bacteria</taxon>
        <taxon>Pseudomonadati</taxon>
        <taxon>Pseudomonadota</taxon>
        <taxon>Alphaproteobacteria</taxon>
        <taxon>Hyphomicrobiales</taxon>
        <taxon>Stappiaceae</taxon>
        <taxon>Pseudovibrio</taxon>
    </lineage>
</organism>
<gene>
    <name evidence="12" type="ORF">A3843_14625</name>
</gene>
<evidence type="ECO:0000256" key="10">
    <source>
        <dbReference type="ARBA" id="ARBA00049432"/>
    </source>
</evidence>
<evidence type="ECO:0000256" key="3">
    <source>
        <dbReference type="ARBA" id="ARBA00022679"/>
    </source>
</evidence>
<keyword evidence="6" id="KW-0325">Glycoprotein</keyword>
<dbReference type="GO" id="GO:0097363">
    <property type="term" value="F:protein O-acetylglucosaminyltransferase activity"/>
    <property type="evidence" value="ECO:0007669"/>
    <property type="project" value="UniProtKB-EC"/>
</dbReference>
<dbReference type="InterPro" id="IPR007657">
    <property type="entry name" value="Glycosyltransferase_61"/>
</dbReference>
<evidence type="ECO:0000259" key="11">
    <source>
        <dbReference type="Pfam" id="PF04577"/>
    </source>
</evidence>
<evidence type="ECO:0000313" key="12">
    <source>
        <dbReference type="EMBL" id="OKL42980.1"/>
    </source>
</evidence>
<dbReference type="PANTHER" id="PTHR20961:SF148">
    <property type="entry name" value="EGF DOMAIN-SPECIFIC O-LINKED N-ACETYLGLUCOSAMINE TRANSFERASE"/>
    <property type="match status" value="1"/>
</dbReference>
<keyword evidence="3" id="KW-0808">Transferase</keyword>
<evidence type="ECO:0000256" key="5">
    <source>
        <dbReference type="ARBA" id="ARBA00022824"/>
    </source>
</evidence>
<comment type="caution">
    <text evidence="12">The sequence shown here is derived from an EMBL/GenBank/DDBJ whole genome shotgun (WGS) entry which is preliminary data.</text>
</comment>
<sequence>MKTYHPLNAKTLKTARKDTGTGWENVSTHLSVFWHDTFPKRRHFSVPFASRIQSDFANRGDQDPVALFTRSYQPEEIYTLCARQALISPIPEGFYRYNTLFADDLYFQNALSVIGTRASIDQGLYERSSVTGEIRIDRRGLAPTHYAGPCVWLPVFENLGHTICEVLPILVILKHLNIPAQEATFLVDAAAREYCEVLEALGVPKANMVFKENRWITCDELYWSSFQTSGHMHWPSVYLDEVLALASEIPCVPVEPEGDLLYISRADAATRRVLNEEALFQFLKPFGFKKIVPGALTVMQQMSAFRKATAIVAPHGMGTANCYFAQNLQLLLEIFPQGWVRDYYFRAAQIKNAAYGAYIVGSSGSPSDHPHDITVNISEFAPFFTKLVADHVPYLLEGNRQLQARCLA</sequence>
<evidence type="ECO:0000313" key="13">
    <source>
        <dbReference type="Proteomes" id="UP000185783"/>
    </source>
</evidence>
<keyword evidence="2" id="KW-0328">Glycosyltransferase</keyword>
<dbReference type="EMBL" id="LVVZ01000022">
    <property type="protein sequence ID" value="OKL42980.1"/>
    <property type="molecule type" value="Genomic_DNA"/>
</dbReference>
<evidence type="ECO:0000256" key="8">
    <source>
        <dbReference type="ARBA" id="ARBA00042574"/>
    </source>
</evidence>
<name>A0A1U7JE04_9HYPH</name>
<evidence type="ECO:0000256" key="6">
    <source>
        <dbReference type="ARBA" id="ARBA00023180"/>
    </source>
</evidence>
<comment type="catalytic activity">
    <reaction evidence="9">
        <text>L-seryl-[protein] + UDP-N-acetyl-alpha-D-glucosamine = 3-O-(N-acetyl-beta-D-glucosaminyl)-L-seryl-[protein] + UDP + H(+)</text>
        <dbReference type="Rhea" id="RHEA:48904"/>
        <dbReference type="Rhea" id="RHEA-COMP:9863"/>
        <dbReference type="Rhea" id="RHEA-COMP:12251"/>
        <dbReference type="ChEBI" id="CHEBI:15378"/>
        <dbReference type="ChEBI" id="CHEBI:29999"/>
        <dbReference type="ChEBI" id="CHEBI:57705"/>
        <dbReference type="ChEBI" id="CHEBI:58223"/>
        <dbReference type="ChEBI" id="CHEBI:90838"/>
        <dbReference type="EC" id="2.4.1.255"/>
    </reaction>
</comment>
<proteinExistence type="predicted"/>
<evidence type="ECO:0000256" key="1">
    <source>
        <dbReference type="ARBA" id="ARBA00011970"/>
    </source>
</evidence>
<keyword evidence="5" id="KW-0256">Endoplasmic reticulum</keyword>